<organism evidence="3 4">
    <name type="scientific">Kibdelosporangium lantanae</name>
    <dbReference type="NCBI Taxonomy" id="1497396"/>
    <lineage>
        <taxon>Bacteria</taxon>
        <taxon>Bacillati</taxon>
        <taxon>Actinomycetota</taxon>
        <taxon>Actinomycetes</taxon>
        <taxon>Pseudonocardiales</taxon>
        <taxon>Pseudonocardiaceae</taxon>
        <taxon>Kibdelosporangium</taxon>
    </lineage>
</organism>
<dbReference type="PROSITE" id="PS50901">
    <property type="entry name" value="FTSK"/>
    <property type="match status" value="1"/>
</dbReference>
<dbReference type="SUPFAM" id="SSF52540">
    <property type="entry name" value="P-loop containing nucleoside triphosphate hydrolases"/>
    <property type="match status" value="1"/>
</dbReference>
<evidence type="ECO:0000313" key="4">
    <source>
        <dbReference type="Proteomes" id="UP001597045"/>
    </source>
</evidence>
<evidence type="ECO:0000256" key="1">
    <source>
        <dbReference type="PROSITE-ProRule" id="PRU00289"/>
    </source>
</evidence>
<accession>A0ABW3MEZ0</accession>
<keyword evidence="1" id="KW-0067">ATP-binding</keyword>
<dbReference type="Gene3D" id="3.40.50.300">
    <property type="entry name" value="P-loop containing nucleotide triphosphate hydrolases"/>
    <property type="match status" value="1"/>
</dbReference>
<protein>
    <submittedName>
        <fullName evidence="3">FtsK/SpoIIIE domain-containing protein</fullName>
    </submittedName>
</protein>
<proteinExistence type="predicted"/>
<reference evidence="4" key="1">
    <citation type="journal article" date="2019" name="Int. J. Syst. Evol. Microbiol.">
        <title>The Global Catalogue of Microorganisms (GCM) 10K type strain sequencing project: providing services to taxonomists for standard genome sequencing and annotation.</title>
        <authorList>
            <consortium name="The Broad Institute Genomics Platform"/>
            <consortium name="The Broad Institute Genome Sequencing Center for Infectious Disease"/>
            <person name="Wu L."/>
            <person name="Ma J."/>
        </authorList>
    </citation>
    <scope>NUCLEOTIDE SEQUENCE [LARGE SCALE GENOMIC DNA]</scope>
    <source>
        <strain evidence="4">JCM 31486</strain>
    </source>
</reference>
<keyword evidence="1" id="KW-0547">Nucleotide-binding</keyword>
<dbReference type="InterPro" id="IPR027417">
    <property type="entry name" value="P-loop_NTPase"/>
</dbReference>
<evidence type="ECO:0000313" key="3">
    <source>
        <dbReference type="EMBL" id="MFD1049173.1"/>
    </source>
</evidence>
<name>A0ABW3MEZ0_9PSEU</name>
<dbReference type="InterPro" id="IPR002543">
    <property type="entry name" value="FtsK_dom"/>
</dbReference>
<feature type="domain" description="FtsK" evidence="2">
    <location>
        <begin position="62"/>
        <end position="246"/>
    </location>
</feature>
<feature type="non-terminal residue" evidence="3">
    <location>
        <position position="1"/>
    </location>
</feature>
<comment type="caution">
    <text evidence="3">The sequence shown here is derived from an EMBL/GenBank/DDBJ whole genome shotgun (WGS) entry which is preliminary data.</text>
</comment>
<feature type="binding site" evidence="1">
    <location>
        <begin position="79"/>
        <end position="86"/>
    </location>
    <ligand>
        <name>ATP</name>
        <dbReference type="ChEBI" id="CHEBI:30616"/>
    </ligand>
</feature>
<keyword evidence="4" id="KW-1185">Reference proteome</keyword>
<dbReference type="Pfam" id="PF01580">
    <property type="entry name" value="FtsK_SpoIIIE"/>
    <property type="match status" value="1"/>
</dbReference>
<sequence length="280" mass="30915">PRVGDGLIRLDANGAVIFASPNALSAYHRMGHPDLLPYDDLLKQDGRRNTKMIPIGVNEDDLAPVYVDFDAEPHFIAFADTESGKTNLLRTIVRGIMDRYSEDEVVILMVDYRRTMLGFINTNHLLGYAVSSNQLNDMMGDVVGSLRKRLPGPDTTQEQLKTRSWWSGPELFVIVDDYDLVATSGGNPLQPLQEFLPQAKDVGMHMIVTRRSGGASRATFDPILGKLKELSSPGVVMSAAKDEGVLLGTYKSRPLQPGRGTMVSRKIGQQVIHVAWLQPE</sequence>
<dbReference type="EMBL" id="JBHTIS010002022">
    <property type="protein sequence ID" value="MFD1049173.1"/>
    <property type="molecule type" value="Genomic_DNA"/>
</dbReference>
<evidence type="ECO:0000259" key="2">
    <source>
        <dbReference type="PROSITE" id="PS50901"/>
    </source>
</evidence>
<dbReference type="Proteomes" id="UP001597045">
    <property type="component" value="Unassembled WGS sequence"/>
</dbReference>
<gene>
    <name evidence="3" type="ORF">ACFQ1S_28375</name>
</gene>